<keyword evidence="1" id="KW-0472">Membrane</keyword>
<dbReference type="RefSeq" id="WP_386058540.1">
    <property type="nucleotide sequence ID" value="NZ_JBHLTQ010000001.1"/>
</dbReference>
<dbReference type="EMBL" id="JBHLTQ010000001">
    <property type="protein sequence ID" value="MFC0603182.1"/>
    <property type="molecule type" value="Genomic_DNA"/>
</dbReference>
<keyword evidence="1" id="KW-1133">Transmembrane helix</keyword>
<organism evidence="2 3">
    <name type="scientific">Winogradskyella pulchriflava</name>
    <dbReference type="NCBI Taxonomy" id="1110688"/>
    <lineage>
        <taxon>Bacteria</taxon>
        <taxon>Pseudomonadati</taxon>
        <taxon>Bacteroidota</taxon>
        <taxon>Flavobacteriia</taxon>
        <taxon>Flavobacteriales</taxon>
        <taxon>Flavobacteriaceae</taxon>
        <taxon>Winogradskyella</taxon>
    </lineage>
</organism>
<name>A0ABV6Q4M5_9FLAO</name>
<dbReference type="Proteomes" id="UP001589832">
    <property type="component" value="Unassembled WGS sequence"/>
</dbReference>
<evidence type="ECO:0000313" key="2">
    <source>
        <dbReference type="EMBL" id="MFC0603182.1"/>
    </source>
</evidence>
<keyword evidence="1" id="KW-0812">Transmembrane</keyword>
<reference evidence="2 3" key="1">
    <citation type="submission" date="2024-09" db="EMBL/GenBank/DDBJ databases">
        <authorList>
            <person name="Sun Q."/>
            <person name="Mori K."/>
        </authorList>
    </citation>
    <scope>NUCLEOTIDE SEQUENCE [LARGE SCALE GENOMIC DNA]</scope>
    <source>
        <strain evidence="2 3">NCAIM B.02481</strain>
    </source>
</reference>
<accession>A0ABV6Q4M5</accession>
<evidence type="ECO:0000256" key="1">
    <source>
        <dbReference type="SAM" id="Phobius"/>
    </source>
</evidence>
<comment type="caution">
    <text evidence="2">The sequence shown here is derived from an EMBL/GenBank/DDBJ whole genome shotgun (WGS) entry which is preliminary data.</text>
</comment>
<evidence type="ECO:0000313" key="3">
    <source>
        <dbReference type="Proteomes" id="UP001589832"/>
    </source>
</evidence>
<keyword evidence="3" id="KW-1185">Reference proteome</keyword>
<protein>
    <submittedName>
        <fullName evidence="2">Uncharacterized protein</fullName>
    </submittedName>
</protein>
<proteinExistence type="predicted"/>
<sequence length="118" mass="13440">MATSKFFTLKEAKLNNNCPECYSNDGLQLTFKQKFTENALYKAITNETSHEMFCANCNTDIFPVRWTDDIEQVVAYHERAVQPKPKSIKLKSLAWILIVVDAMLLTFVILVATGVITF</sequence>
<gene>
    <name evidence="2" type="ORF">ACFFGA_01335</name>
</gene>
<feature type="transmembrane region" description="Helical" evidence="1">
    <location>
        <begin position="93"/>
        <end position="116"/>
    </location>
</feature>